<dbReference type="CDD" id="cd01741">
    <property type="entry name" value="GATase1_1"/>
    <property type="match status" value="1"/>
</dbReference>
<sequence>MPHKTVVAIRHLAFEDMGTLQPVLEQRGYTLHYCDVGVDALTDLHNAQIGLLVVLGAPIGAYDDALYPFLTPEVTLITERLQQGLPTLGICLGAQLMARALGAQVAPMPTKEIRFAPLILTVAGSQSVLQYLPAGLPVLHWHGDQFEIPAGLESLAQTPLCPHQAFSVDNYALALQFHLEADTSRIEQWLIGHCTELLSAGINVSELRQQAAEYGAALRQAGEAVIGAWLDELESGQCAS</sequence>
<reference evidence="2" key="1">
    <citation type="submission" date="2021-04" db="EMBL/GenBank/DDBJ databases">
        <title>Genomics, taxonomy and metabolism of representatives of sulfur bacteria of the genus Thiothrix: Thiothrix fructosivorans QT, Thiothrix unzii A1T and three new species, Thiothrix subterranea sp. nov., Thiothrix litoralis sp. nov. and 'Candidatus Thiothrix anitrata' sp. nov.</title>
        <authorList>
            <person name="Ravin N.V."/>
            <person name="Smolyakov D."/>
            <person name="Rudenko T.S."/>
            <person name="Mardanov A.V."/>
            <person name="Beletsky A.V."/>
            <person name="Markov N.D."/>
            <person name="Fomenkov A.I."/>
            <person name="Roberts R.J."/>
            <person name="Karnachuk O.V."/>
            <person name="Novikov A."/>
            <person name="Grabovich M.Y."/>
        </authorList>
    </citation>
    <scope>NUCLEOTIDE SEQUENCE</scope>
    <source>
        <strain evidence="2">A1</strain>
    </source>
</reference>
<dbReference type="AlphaFoldDB" id="A0A975II16"/>
<evidence type="ECO:0000259" key="1">
    <source>
        <dbReference type="Pfam" id="PF00117"/>
    </source>
</evidence>
<protein>
    <submittedName>
        <fullName evidence="2">Glutamine amidotransferase</fullName>
    </submittedName>
</protein>
<dbReference type="SUPFAM" id="SSF52317">
    <property type="entry name" value="Class I glutamine amidotransferase-like"/>
    <property type="match status" value="1"/>
</dbReference>
<gene>
    <name evidence="2" type="ORF">J9260_06530</name>
</gene>
<dbReference type="InterPro" id="IPR017926">
    <property type="entry name" value="GATASE"/>
</dbReference>
<keyword evidence="2" id="KW-0315">Glutamine amidotransferase</keyword>
<name>A0A975II16_9GAMM</name>
<proteinExistence type="predicted"/>
<dbReference type="KEGG" id="tun:J9260_06530"/>
<dbReference type="Proteomes" id="UP000672009">
    <property type="component" value="Chromosome"/>
</dbReference>
<dbReference type="InterPro" id="IPR044992">
    <property type="entry name" value="ChyE-like"/>
</dbReference>
<dbReference type="PANTHER" id="PTHR42695:SF5">
    <property type="entry name" value="GLUTAMINE AMIDOTRANSFERASE YLR126C-RELATED"/>
    <property type="match status" value="1"/>
</dbReference>
<dbReference type="NCBIfam" id="NF005458">
    <property type="entry name" value="PRK07053.1"/>
    <property type="match status" value="1"/>
</dbReference>
<dbReference type="Gene3D" id="3.40.50.880">
    <property type="match status" value="1"/>
</dbReference>
<feature type="domain" description="Glutamine amidotransferase" evidence="1">
    <location>
        <begin position="36"/>
        <end position="185"/>
    </location>
</feature>
<evidence type="ECO:0000313" key="3">
    <source>
        <dbReference type="Proteomes" id="UP000672009"/>
    </source>
</evidence>
<dbReference type="PROSITE" id="PS51273">
    <property type="entry name" value="GATASE_TYPE_1"/>
    <property type="match status" value="1"/>
</dbReference>
<dbReference type="RefSeq" id="WP_210220215.1">
    <property type="nucleotide sequence ID" value="NZ_CP072793.1"/>
</dbReference>
<keyword evidence="3" id="KW-1185">Reference proteome</keyword>
<accession>A0A975II16</accession>
<dbReference type="Pfam" id="PF00117">
    <property type="entry name" value="GATase"/>
    <property type="match status" value="1"/>
</dbReference>
<dbReference type="EMBL" id="CP072793">
    <property type="protein sequence ID" value="QTR54741.1"/>
    <property type="molecule type" value="Genomic_DNA"/>
</dbReference>
<dbReference type="PANTHER" id="PTHR42695">
    <property type="entry name" value="GLUTAMINE AMIDOTRANSFERASE YLR126C-RELATED"/>
    <property type="match status" value="1"/>
</dbReference>
<organism evidence="2 3">
    <name type="scientific">Thiothrix unzii</name>
    <dbReference type="NCBI Taxonomy" id="111769"/>
    <lineage>
        <taxon>Bacteria</taxon>
        <taxon>Pseudomonadati</taxon>
        <taxon>Pseudomonadota</taxon>
        <taxon>Gammaproteobacteria</taxon>
        <taxon>Thiotrichales</taxon>
        <taxon>Thiotrichaceae</taxon>
        <taxon>Thiothrix</taxon>
    </lineage>
</organism>
<dbReference type="GO" id="GO:0005829">
    <property type="term" value="C:cytosol"/>
    <property type="evidence" value="ECO:0007669"/>
    <property type="project" value="TreeGrafter"/>
</dbReference>
<evidence type="ECO:0000313" key="2">
    <source>
        <dbReference type="EMBL" id="QTR54741.1"/>
    </source>
</evidence>
<dbReference type="InterPro" id="IPR029062">
    <property type="entry name" value="Class_I_gatase-like"/>
</dbReference>